<name>A0ABP0YGY0_9ROSI</name>
<dbReference type="EMBL" id="OZ021738">
    <property type="protein sequence ID" value="CAK9319759.1"/>
    <property type="molecule type" value="Genomic_DNA"/>
</dbReference>
<keyword evidence="2" id="KW-1185">Reference proteome</keyword>
<reference evidence="1 2" key="1">
    <citation type="submission" date="2024-03" db="EMBL/GenBank/DDBJ databases">
        <authorList>
            <person name="Gkanogiannis A."/>
            <person name="Becerra Lopez-Lavalle L."/>
        </authorList>
    </citation>
    <scope>NUCLEOTIDE SEQUENCE [LARGE SCALE GENOMIC DNA]</scope>
</reference>
<accession>A0ABP0YGY0</accession>
<dbReference type="Proteomes" id="UP001642487">
    <property type="component" value="Chromosome 4"/>
</dbReference>
<evidence type="ECO:0000313" key="2">
    <source>
        <dbReference type="Proteomes" id="UP001642487"/>
    </source>
</evidence>
<evidence type="ECO:0000313" key="1">
    <source>
        <dbReference type="EMBL" id="CAK9319759.1"/>
    </source>
</evidence>
<sequence length="137" mass="15396">MHSYTVFVLFLKDSMLAVKECLVNGDIVTLHLHLFPYNLHLKQIFKLLYAPINVSFNPHPYQFPMAPQIPTPNQALLQNVALFTDRPLLGLATSKIISTRPCLCSLRPTLTPLLPQSHFPNPPSFSVSSPFSDIGQR</sequence>
<proteinExistence type="predicted"/>
<organism evidence="1 2">
    <name type="scientific">Citrullus colocynthis</name>
    <name type="common">colocynth</name>
    <dbReference type="NCBI Taxonomy" id="252529"/>
    <lineage>
        <taxon>Eukaryota</taxon>
        <taxon>Viridiplantae</taxon>
        <taxon>Streptophyta</taxon>
        <taxon>Embryophyta</taxon>
        <taxon>Tracheophyta</taxon>
        <taxon>Spermatophyta</taxon>
        <taxon>Magnoliopsida</taxon>
        <taxon>eudicotyledons</taxon>
        <taxon>Gunneridae</taxon>
        <taxon>Pentapetalae</taxon>
        <taxon>rosids</taxon>
        <taxon>fabids</taxon>
        <taxon>Cucurbitales</taxon>
        <taxon>Cucurbitaceae</taxon>
        <taxon>Benincaseae</taxon>
        <taxon>Citrullus</taxon>
    </lineage>
</organism>
<protein>
    <submittedName>
        <fullName evidence="1">Uncharacterized protein</fullName>
    </submittedName>
</protein>
<gene>
    <name evidence="1" type="ORF">CITCOLO1_LOCUS11776</name>
</gene>